<gene>
    <name evidence="4" type="ORF">CRE_16997</name>
</gene>
<proteinExistence type="predicted"/>
<dbReference type="CTD" id="9813035"/>
<organism evidence="5">
    <name type="scientific">Caenorhabditis remanei</name>
    <name type="common">Caenorhabditis vulgaris</name>
    <dbReference type="NCBI Taxonomy" id="31234"/>
    <lineage>
        <taxon>Eukaryota</taxon>
        <taxon>Metazoa</taxon>
        <taxon>Ecdysozoa</taxon>
        <taxon>Nematoda</taxon>
        <taxon>Chromadorea</taxon>
        <taxon>Rhabditida</taxon>
        <taxon>Rhabditina</taxon>
        <taxon>Rhabditomorpha</taxon>
        <taxon>Rhabditoidea</taxon>
        <taxon>Rhabditidae</taxon>
        <taxon>Peloderinae</taxon>
        <taxon>Caenorhabditis</taxon>
    </lineage>
</organism>
<dbReference type="SUPFAM" id="SSF55257">
    <property type="entry name" value="RBP11-like subunits of RNA polymerase"/>
    <property type="match status" value="1"/>
</dbReference>
<evidence type="ECO:0000256" key="2">
    <source>
        <dbReference type="ARBA" id="ARBA00023163"/>
    </source>
</evidence>
<reference evidence="4" key="1">
    <citation type="submission" date="2007-07" db="EMBL/GenBank/DDBJ databases">
        <title>PCAP assembly of the Caenorhabditis remanei genome.</title>
        <authorList>
            <consortium name="The Caenorhabditis remanei Sequencing Consortium"/>
            <person name="Wilson R.K."/>
        </authorList>
    </citation>
    <scope>NUCLEOTIDE SEQUENCE [LARGE SCALE GENOMIC DNA]</scope>
    <source>
        <strain evidence="4">PB4641</strain>
    </source>
</reference>
<sequence length="67" mass="7676">MGKKSVEPEAEEEDLNVPAEKKMEILDPKSFEQDPSNLTLILYEEDHTIGNSIKHVLSRIQSYSLPY</sequence>
<dbReference type="GeneID" id="9813035"/>
<dbReference type="InterPro" id="IPR036603">
    <property type="entry name" value="RBP11-like"/>
</dbReference>
<keyword evidence="1" id="KW-0240">DNA-directed RNA polymerase</keyword>
<keyword evidence="5" id="KW-1185">Reference proteome</keyword>
<dbReference type="GO" id="GO:0046983">
    <property type="term" value="F:protein dimerization activity"/>
    <property type="evidence" value="ECO:0007669"/>
    <property type="project" value="InterPro"/>
</dbReference>
<dbReference type="RefSeq" id="XP_003095506.2">
    <property type="nucleotide sequence ID" value="XM_003095458.2"/>
</dbReference>
<evidence type="ECO:0000256" key="3">
    <source>
        <dbReference type="SAM" id="MobiDB-lite"/>
    </source>
</evidence>
<dbReference type="STRING" id="31234.E3N7W0"/>
<keyword evidence="2" id="KW-0804">Transcription</keyword>
<evidence type="ECO:0000313" key="5">
    <source>
        <dbReference type="Proteomes" id="UP000008281"/>
    </source>
</evidence>
<dbReference type="Proteomes" id="UP000008281">
    <property type="component" value="Unassembled WGS sequence"/>
</dbReference>
<evidence type="ECO:0000313" key="4">
    <source>
        <dbReference type="EMBL" id="EFO89210.1"/>
    </source>
</evidence>
<dbReference type="GO" id="GO:0000428">
    <property type="term" value="C:DNA-directed RNA polymerase complex"/>
    <property type="evidence" value="ECO:0007669"/>
    <property type="project" value="UniProtKB-KW"/>
</dbReference>
<evidence type="ECO:0000256" key="1">
    <source>
        <dbReference type="ARBA" id="ARBA00022478"/>
    </source>
</evidence>
<accession>E3N7W0</accession>
<dbReference type="EMBL" id="DS268552">
    <property type="protein sequence ID" value="EFO89210.1"/>
    <property type="molecule type" value="Genomic_DNA"/>
</dbReference>
<protein>
    <recommendedName>
        <fullName evidence="6">DNA-directed RNA polymerase RBP11-like dimerisation domain-containing protein</fullName>
    </recommendedName>
</protein>
<dbReference type="HOGENOM" id="CLU_2814862_0_0_1"/>
<dbReference type="AlphaFoldDB" id="E3N7W0"/>
<dbReference type="GO" id="GO:0006351">
    <property type="term" value="P:DNA-templated transcription"/>
    <property type="evidence" value="ECO:0007669"/>
    <property type="project" value="InterPro"/>
</dbReference>
<evidence type="ECO:0008006" key="6">
    <source>
        <dbReference type="Google" id="ProtNLM"/>
    </source>
</evidence>
<dbReference type="InParanoid" id="E3N7W0"/>
<dbReference type="Gene3D" id="3.30.1360.10">
    <property type="entry name" value="RNA polymerase, RBP11-like subunit"/>
    <property type="match status" value="1"/>
</dbReference>
<dbReference type="eggNOG" id="KOG3438">
    <property type="taxonomic scope" value="Eukaryota"/>
</dbReference>
<dbReference type="OrthoDB" id="510325at2759"/>
<feature type="region of interest" description="Disordered" evidence="3">
    <location>
        <begin position="1"/>
        <end position="23"/>
    </location>
</feature>
<dbReference type="KEGG" id="crq:GCK72_022632"/>
<name>E3N7W0_CAERE</name>